<sequence length="71" mass="7545">MVSARAALRGRGGGRPADLDGDAPAGNYRLVFWHEKVGFKDGKVGRFCTLVAVVAGKDVMMALPAVPFDVR</sequence>
<accession>A0A517XNJ7</accession>
<name>A0A517XNJ7_9BACT</name>
<dbReference type="Proteomes" id="UP000319576">
    <property type="component" value="Chromosome"/>
</dbReference>
<feature type="region of interest" description="Disordered" evidence="1">
    <location>
        <begin position="1"/>
        <end position="24"/>
    </location>
</feature>
<dbReference type="RefSeq" id="WP_145234802.1">
    <property type="nucleotide sequence ID" value="NZ_CP036273.1"/>
</dbReference>
<protein>
    <submittedName>
        <fullName evidence="2">Uncharacterized protein</fullName>
    </submittedName>
</protein>
<proteinExistence type="predicted"/>
<dbReference type="AlphaFoldDB" id="A0A517XNJ7"/>
<dbReference type="EMBL" id="CP036273">
    <property type="protein sequence ID" value="QDU19079.1"/>
    <property type="molecule type" value="Genomic_DNA"/>
</dbReference>
<evidence type="ECO:0000256" key="1">
    <source>
        <dbReference type="SAM" id="MobiDB-lite"/>
    </source>
</evidence>
<evidence type="ECO:0000313" key="2">
    <source>
        <dbReference type="EMBL" id="QDU19079.1"/>
    </source>
</evidence>
<dbReference type="KEGG" id="uli:ETAA1_09820"/>
<evidence type="ECO:0000313" key="3">
    <source>
        <dbReference type="Proteomes" id="UP000319576"/>
    </source>
</evidence>
<gene>
    <name evidence="2" type="ORF">ETAA1_09820</name>
</gene>
<reference evidence="2 3" key="1">
    <citation type="submission" date="2019-02" db="EMBL/GenBank/DDBJ databases">
        <title>Deep-cultivation of Planctomycetes and their phenomic and genomic characterization uncovers novel biology.</title>
        <authorList>
            <person name="Wiegand S."/>
            <person name="Jogler M."/>
            <person name="Boedeker C."/>
            <person name="Pinto D."/>
            <person name="Vollmers J."/>
            <person name="Rivas-Marin E."/>
            <person name="Kohn T."/>
            <person name="Peeters S.H."/>
            <person name="Heuer A."/>
            <person name="Rast P."/>
            <person name="Oberbeckmann S."/>
            <person name="Bunk B."/>
            <person name="Jeske O."/>
            <person name="Meyerdierks A."/>
            <person name="Storesund J.E."/>
            <person name="Kallscheuer N."/>
            <person name="Luecker S."/>
            <person name="Lage O.M."/>
            <person name="Pohl T."/>
            <person name="Merkel B.J."/>
            <person name="Hornburger P."/>
            <person name="Mueller R.-W."/>
            <person name="Bruemmer F."/>
            <person name="Labrenz M."/>
            <person name="Spormann A.M."/>
            <person name="Op den Camp H."/>
            <person name="Overmann J."/>
            <person name="Amann R."/>
            <person name="Jetten M.S.M."/>
            <person name="Mascher T."/>
            <person name="Medema M.H."/>
            <person name="Devos D.P."/>
            <person name="Kaster A.-K."/>
            <person name="Ovreas L."/>
            <person name="Rohde M."/>
            <person name="Galperin M.Y."/>
            <person name="Jogler C."/>
        </authorList>
    </citation>
    <scope>NUCLEOTIDE SEQUENCE [LARGE SCALE GENOMIC DNA]</scope>
    <source>
        <strain evidence="2 3">ETA_A1</strain>
    </source>
</reference>
<organism evidence="2 3">
    <name type="scientific">Urbifossiella limnaea</name>
    <dbReference type="NCBI Taxonomy" id="2528023"/>
    <lineage>
        <taxon>Bacteria</taxon>
        <taxon>Pseudomonadati</taxon>
        <taxon>Planctomycetota</taxon>
        <taxon>Planctomycetia</taxon>
        <taxon>Gemmatales</taxon>
        <taxon>Gemmataceae</taxon>
        <taxon>Urbifossiella</taxon>
    </lineage>
</organism>
<keyword evidence="3" id="KW-1185">Reference proteome</keyword>